<accession>A0A9W8A6Z1</accession>
<sequence>MSIADAKMLWKNLNWTTLAKFIEENYCNKRWIEALDKLQTKGNLFKNLTPEAATTRACDFMHGHAPLSLGNTGDLATIDLEPHLQKIAAAIKANRAFATVMGTNQHPSQPVQAARAVNQPQASQIKPMPASVLPLPASGVPQVESNSSNAHCKCQLESLRLKNKELQAKLDALTQLGNT</sequence>
<proteinExistence type="predicted"/>
<organism evidence="2 3">
    <name type="scientific">Tieghemiomyces parasiticus</name>
    <dbReference type="NCBI Taxonomy" id="78921"/>
    <lineage>
        <taxon>Eukaryota</taxon>
        <taxon>Fungi</taxon>
        <taxon>Fungi incertae sedis</taxon>
        <taxon>Zoopagomycota</taxon>
        <taxon>Kickxellomycotina</taxon>
        <taxon>Dimargaritomycetes</taxon>
        <taxon>Dimargaritales</taxon>
        <taxon>Dimargaritaceae</taxon>
        <taxon>Tieghemiomyces</taxon>
    </lineage>
</organism>
<keyword evidence="3" id="KW-1185">Reference proteome</keyword>
<protein>
    <submittedName>
        <fullName evidence="2">Uncharacterized protein</fullName>
    </submittedName>
</protein>
<gene>
    <name evidence="2" type="ORF">IWQ60_005448</name>
</gene>
<dbReference type="Proteomes" id="UP001150569">
    <property type="component" value="Unassembled WGS sequence"/>
</dbReference>
<dbReference type="AlphaFoldDB" id="A0A9W8A6Z1"/>
<reference evidence="2" key="1">
    <citation type="submission" date="2022-07" db="EMBL/GenBank/DDBJ databases">
        <title>Phylogenomic reconstructions and comparative analyses of Kickxellomycotina fungi.</title>
        <authorList>
            <person name="Reynolds N.K."/>
            <person name="Stajich J.E."/>
            <person name="Barry K."/>
            <person name="Grigoriev I.V."/>
            <person name="Crous P."/>
            <person name="Smith M.E."/>
        </authorList>
    </citation>
    <scope>NUCLEOTIDE SEQUENCE</scope>
    <source>
        <strain evidence="2">RSA 861</strain>
    </source>
</reference>
<evidence type="ECO:0000313" key="3">
    <source>
        <dbReference type="Proteomes" id="UP001150569"/>
    </source>
</evidence>
<evidence type="ECO:0000256" key="1">
    <source>
        <dbReference type="SAM" id="Coils"/>
    </source>
</evidence>
<comment type="caution">
    <text evidence="2">The sequence shown here is derived from an EMBL/GenBank/DDBJ whole genome shotgun (WGS) entry which is preliminary data.</text>
</comment>
<feature type="coiled-coil region" evidence="1">
    <location>
        <begin position="149"/>
        <end position="176"/>
    </location>
</feature>
<dbReference type="EMBL" id="JANBPT010000293">
    <property type="protein sequence ID" value="KAJ1924095.1"/>
    <property type="molecule type" value="Genomic_DNA"/>
</dbReference>
<name>A0A9W8A6Z1_9FUNG</name>
<keyword evidence="1" id="KW-0175">Coiled coil</keyword>
<evidence type="ECO:0000313" key="2">
    <source>
        <dbReference type="EMBL" id="KAJ1924095.1"/>
    </source>
</evidence>